<keyword evidence="7" id="KW-0805">Transcription regulation</keyword>
<keyword evidence="8" id="KW-0804">Transcription</keyword>
<feature type="domain" description="C2H2-type" evidence="12">
    <location>
        <begin position="75"/>
        <end position="102"/>
    </location>
</feature>
<dbReference type="SUPFAM" id="SSF57667">
    <property type="entry name" value="beta-beta-alpha zinc fingers"/>
    <property type="match status" value="2"/>
</dbReference>
<dbReference type="PANTHER" id="PTHR23226">
    <property type="entry name" value="ZINC FINGER AND SCAN DOMAIN-CONTAINING"/>
    <property type="match status" value="1"/>
</dbReference>
<feature type="compositionally biased region" description="Basic and acidic residues" evidence="11">
    <location>
        <begin position="13"/>
        <end position="26"/>
    </location>
</feature>
<dbReference type="FunFam" id="3.30.160.60:FF:000200">
    <property type="entry name" value="zinc finger protein 510 isoform X2"/>
    <property type="match status" value="1"/>
</dbReference>
<keyword evidence="14" id="KW-1185">Reference proteome</keyword>
<dbReference type="PROSITE" id="PS50157">
    <property type="entry name" value="ZINC_FINGER_C2H2_2"/>
    <property type="match status" value="3"/>
</dbReference>
<gene>
    <name evidence="13" type="ORF">DUI87_28615</name>
</gene>
<evidence type="ECO:0000259" key="12">
    <source>
        <dbReference type="PROSITE" id="PS50157"/>
    </source>
</evidence>
<proteinExistence type="inferred from homology"/>
<evidence type="ECO:0000256" key="7">
    <source>
        <dbReference type="ARBA" id="ARBA00023015"/>
    </source>
</evidence>
<comment type="similarity">
    <text evidence="2">Belongs to the krueppel C2H2-type zinc-finger protein family.</text>
</comment>
<evidence type="ECO:0000256" key="3">
    <source>
        <dbReference type="ARBA" id="ARBA00022723"/>
    </source>
</evidence>
<evidence type="ECO:0000313" key="14">
    <source>
        <dbReference type="Proteomes" id="UP000269221"/>
    </source>
</evidence>
<keyword evidence="6" id="KW-0862">Zinc</keyword>
<dbReference type="FunFam" id="3.30.160.60:FF:002343">
    <property type="entry name" value="Zinc finger protein 33A"/>
    <property type="match status" value="1"/>
</dbReference>
<evidence type="ECO:0000256" key="5">
    <source>
        <dbReference type="ARBA" id="ARBA00022771"/>
    </source>
</evidence>
<feature type="compositionally biased region" description="Basic residues" evidence="11">
    <location>
        <begin position="1"/>
        <end position="12"/>
    </location>
</feature>
<evidence type="ECO:0000256" key="10">
    <source>
        <dbReference type="PROSITE-ProRule" id="PRU00042"/>
    </source>
</evidence>
<name>A0A3M0J241_HIRRU</name>
<dbReference type="STRING" id="333673.A0A3M0J241"/>
<dbReference type="Gene3D" id="3.30.160.60">
    <property type="entry name" value="Classic Zinc Finger"/>
    <property type="match status" value="3"/>
</dbReference>
<feature type="region of interest" description="Disordered" evidence="11">
    <location>
        <begin position="1"/>
        <end position="72"/>
    </location>
</feature>
<dbReference type="AlphaFoldDB" id="A0A3M0J241"/>
<dbReference type="PANTHER" id="PTHR23226:SF416">
    <property type="entry name" value="FI01424P"/>
    <property type="match status" value="1"/>
</dbReference>
<dbReference type="Proteomes" id="UP000269221">
    <property type="component" value="Unassembled WGS sequence"/>
</dbReference>
<dbReference type="Pfam" id="PF00096">
    <property type="entry name" value="zf-C2H2"/>
    <property type="match status" value="1"/>
</dbReference>
<evidence type="ECO:0000256" key="11">
    <source>
        <dbReference type="SAM" id="MobiDB-lite"/>
    </source>
</evidence>
<comment type="caution">
    <text evidence="13">The sequence shown here is derived from an EMBL/GenBank/DDBJ whole genome shotgun (WGS) entry which is preliminary data.</text>
</comment>
<evidence type="ECO:0000256" key="8">
    <source>
        <dbReference type="ARBA" id="ARBA00023163"/>
    </source>
</evidence>
<evidence type="ECO:0000256" key="2">
    <source>
        <dbReference type="ARBA" id="ARBA00006991"/>
    </source>
</evidence>
<feature type="compositionally biased region" description="Polar residues" evidence="11">
    <location>
        <begin position="27"/>
        <end position="45"/>
    </location>
</feature>
<evidence type="ECO:0000313" key="13">
    <source>
        <dbReference type="EMBL" id="RMB94954.1"/>
    </source>
</evidence>
<evidence type="ECO:0000256" key="9">
    <source>
        <dbReference type="ARBA" id="ARBA00023242"/>
    </source>
</evidence>
<feature type="domain" description="C2H2-type" evidence="12">
    <location>
        <begin position="103"/>
        <end position="130"/>
    </location>
</feature>
<reference evidence="13 14" key="1">
    <citation type="submission" date="2018-07" db="EMBL/GenBank/DDBJ databases">
        <title>A high quality draft genome assembly of the barn swallow (H. rustica rustica).</title>
        <authorList>
            <person name="Formenti G."/>
            <person name="Chiara M."/>
            <person name="Poveda L."/>
            <person name="Francoijs K.-J."/>
            <person name="Bonisoli-Alquati A."/>
            <person name="Canova L."/>
            <person name="Gianfranceschi L."/>
            <person name="Horner D.S."/>
            <person name="Saino N."/>
        </authorList>
    </citation>
    <scope>NUCLEOTIDE SEQUENCE [LARGE SCALE GENOMIC DNA]</scope>
    <source>
        <strain evidence="13">Chelidonia</strain>
        <tissue evidence="13">Blood</tissue>
    </source>
</reference>
<evidence type="ECO:0000256" key="1">
    <source>
        <dbReference type="ARBA" id="ARBA00004123"/>
    </source>
</evidence>
<protein>
    <recommendedName>
        <fullName evidence="12">C2H2-type domain-containing protein</fullName>
    </recommendedName>
</protein>
<dbReference type="InterPro" id="IPR013087">
    <property type="entry name" value="Znf_C2H2_type"/>
</dbReference>
<dbReference type="InterPro" id="IPR036236">
    <property type="entry name" value="Znf_C2H2_sf"/>
</dbReference>
<keyword evidence="5 10" id="KW-0863">Zinc-finger</keyword>
<dbReference type="GO" id="GO:0000981">
    <property type="term" value="F:DNA-binding transcription factor activity, RNA polymerase II-specific"/>
    <property type="evidence" value="ECO:0007669"/>
    <property type="project" value="TreeGrafter"/>
</dbReference>
<comment type="subcellular location">
    <subcellularLocation>
        <location evidence="1">Nucleus</location>
    </subcellularLocation>
</comment>
<evidence type="ECO:0000256" key="6">
    <source>
        <dbReference type="ARBA" id="ARBA00022833"/>
    </source>
</evidence>
<accession>A0A3M0J241</accession>
<keyword evidence="9" id="KW-0539">Nucleus</keyword>
<dbReference type="GO" id="GO:0008270">
    <property type="term" value="F:zinc ion binding"/>
    <property type="evidence" value="ECO:0007669"/>
    <property type="project" value="UniProtKB-KW"/>
</dbReference>
<feature type="domain" description="C2H2-type" evidence="12">
    <location>
        <begin position="131"/>
        <end position="158"/>
    </location>
</feature>
<dbReference type="GO" id="GO:0005634">
    <property type="term" value="C:nucleus"/>
    <property type="evidence" value="ECO:0007669"/>
    <property type="project" value="UniProtKB-SubCell"/>
</dbReference>
<organism evidence="13 14">
    <name type="scientific">Hirundo rustica rustica</name>
    <dbReference type="NCBI Taxonomy" id="333673"/>
    <lineage>
        <taxon>Eukaryota</taxon>
        <taxon>Metazoa</taxon>
        <taxon>Chordata</taxon>
        <taxon>Craniata</taxon>
        <taxon>Vertebrata</taxon>
        <taxon>Euteleostomi</taxon>
        <taxon>Archelosauria</taxon>
        <taxon>Archosauria</taxon>
        <taxon>Dinosauria</taxon>
        <taxon>Saurischia</taxon>
        <taxon>Theropoda</taxon>
        <taxon>Coelurosauria</taxon>
        <taxon>Aves</taxon>
        <taxon>Neognathae</taxon>
        <taxon>Neoaves</taxon>
        <taxon>Telluraves</taxon>
        <taxon>Australaves</taxon>
        <taxon>Passeriformes</taxon>
        <taxon>Sylvioidea</taxon>
        <taxon>Hirundinidae</taxon>
        <taxon>Hirundo</taxon>
    </lineage>
</organism>
<dbReference type="GO" id="GO:0000978">
    <property type="term" value="F:RNA polymerase II cis-regulatory region sequence-specific DNA binding"/>
    <property type="evidence" value="ECO:0007669"/>
    <property type="project" value="TreeGrafter"/>
</dbReference>
<dbReference type="OrthoDB" id="8922241at2759"/>
<keyword evidence="3" id="KW-0479">Metal-binding</keyword>
<evidence type="ECO:0000256" key="4">
    <source>
        <dbReference type="ARBA" id="ARBA00022737"/>
    </source>
</evidence>
<sequence>MEKESVRKRKMHRDSQADKELMETRGNKSLQQNLVEQILSSSMVQESKREEKLRRSCRRKDSKPIPGCSEEERPTLCQEGEQSFSQGSELVVHEQLHDGEKPHKCLECGKSFSWNCLLTRYQRIHTGERPYECGECGMSFSQSSNLICHQRIYTRERP</sequence>
<dbReference type="EMBL" id="QRBI01000192">
    <property type="protein sequence ID" value="RMB94954.1"/>
    <property type="molecule type" value="Genomic_DNA"/>
</dbReference>
<keyword evidence="4" id="KW-0677">Repeat</keyword>